<feature type="compositionally biased region" description="Pro residues" evidence="1">
    <location>
        <begin position="705"/>
        <end position="726"/>
    </location>
</feature>
<name>A0A5N6ZKN8_9EURO</name>
<feature type="compositionally biased region" description="Pro residues" evidence="1">
    <location>
        <begin position="673"/>
        <end position="687"/>
    </location>
</feature>
<feature type="region of interest" description="Disordered" evidence="1">
    <location>
        <begin position="410"/>
        <end position="728"/>
    </location>
</feature>
<proteinExistence type="predicted"/>
<feature type="compositionally biased region" description="Basic and acidic residues" evidence="1">
    <location>
        <begin position="575"/>
        <end position="585"/>
    </location>
</feature>
<feature type="compositionally biased region" description="Acidic residues" evidence="1">
    <location>
        <begin position="96"/>
        <end position="112"/>
    </location>
</feature>
<dbReference type="GeneID" id="43658134"/>
<evidence type="ECO:0000313" key="3">
    <source>
        <dbReference type="Proteomes" id="UP000326268"/>
    </source>
</evidence>
<organism evidence="2 3">
    <name type="scientific">Aspergillus caelatus</name>
    <dbReference type="NCBI Taxonomy" id="61420"/>
    <lineage>
        <taxon>Eukaryota</taxon>
        <taxon>Fungi</taxon>
        <taxon>Dikarya</taxon>
        <taxon>Ascomycota</taxon>
        <taxon>Pezizomycotina</taxon>
        <taxon>Eurotiomycetes</taxon>
        <taxon>Eurotiomycetidae</taxon>
        <taxon>Eurotiales</taxon>
        <taxon>Aspergillaceae</taxon>
        <taxon>Aspergillus</taxon>
        <taxon>Aspergillus subgen. Circumdati</taxon>
    </lineage>
</organism>
<feature type="compositionally biased region" description="Basic and acidic residues" evidence="1">
    <location>
        <begin position="617"/>
        <end position="633"/>
    </location>
</feature>
<dbReference type="AlphaFoldDB" id="A0A5N6ZKN8"/>
<gene>
    <name evidence="2" type="ORF">BDV27DRAFT_164431</name>
</gene>
<feature type="region of interest" description="Disordered" evidence="1">
    <location>
        <begin position="1"/>
        <end position="53"/>
    </location>
</feature>
<keyword evidence="3" id="KW-1185">Reference proteome</keyword>
<feature type="compositionally biased region" description="Low complexity" evidence="1">
    <location>
        <begin position="36"/>
        <end position="51"/>
    </location>
</feature>
<dbReference type="Proteomes" id="UP000326268">
    <property type="component" value="Unassembled WGS sequence"/>
</dbReference>
<feature type="compositionally biased region" description="Acidic residues" evidence="1">
    <location>
        <begin position="123"/>
        <end position="148"/>
    </location>
</feature>
<feature type="compositionally biased region" description="Basic residues" evidence="1">
    <location>
        <begin position="485"/>
        <end position="495"/>
    </location>
</feature>
<feature type="compositionally biased region" description="Low complexity" evidence="1">
    <location>
        <begin position="497"/>
        <end position="517"/>
    </location>
</feature>
<evidence type="ECO:0000313" key="2">
    <source>
        <dbReference type="EMBL" id="KAE8357526.1"/>
    </source>
</evidence>
<feature type="compositionally biased region" description="Polar residues" evidence="1">
    <location>
        <begin position="554"/>
        <end position="566"/>
    </location>
</feature>
<feature type="region of interest" description="Disordered" evidence="1">
    <location>
        <begin position="93"/>
        <end position="183"/>
    </location>
</feature>
<reference evidence="2 3" key="1">
    <citation type="submission" date="2019-04" db="EMBL/GenBank/DDBJ databases">
        <title>Friends and foes A comparative genomics studyof 23 Aspergillus species from section Flavi.</title>
        <authorList>
            <consortium name="DOE Joint Genome Institute"/>
            <person name="Kjaerbolling I."/>
            <person name="Vesth T."/>
            <person name="Frisvad J.C."/>
            <person name="Nybo J.L."/>
            <person name="Theobald S."/>
            <person name="Kildgaard S."/>
            <person name="Isbrandt T."/>
            <person name="Kuo A."/>
            <person name="Sato A."/>
            <person name="Lyhne E.K."/>
            <person name="Kogle M.E."/>
            <person name="Wiebenga A."/>
            <person name="Kun R.S."/>
            <person name="Lubbers R.J."/>
            <person name="Makela M.R."/>
            <person name="Barry K."/>
            <person name="Chovatia M."/>
            <person name="Clum A."/>
            <person name="Daum C."/>
            <person name="Haridas S."/>
            <person name="He G."/>
            <person name="LaButti K."/>
            <person name="Lipzen A."/>
            <person name="Mondo S."/>
            <person name="Riley R."/>
            <person name="Salamov A."/>
            <person name="Simmons B.A."/>
            <person name="Magnuson J.K."/>
            <person name="Henrissat B."/>
            <person name="Mortensen U.H."/>
            <person name="Larsen T.O."/>
            <person name="Devries R.P."/>
            <person name="Grigoriev I.V."/>
            <person name="Machida M."/>
            <person name="Baker S.E."/>
            <person name="Andersen M.R."/>
        </authorList>
    </citation>
    <scope>NUCLEOTIDE SEQUENCE [LARGE SCALE GENOMIC DNA]</scope>
    <source>
        <strain evidence="2 3">CBS 763.97</strain>
    </source>
</reference>
<protein>
    <submittedName>
        <fullName evidence="2">Uncharacterized protein</fullName>
    </submittedName>
</protein>
<feature type="compositionally biased region" description="Basic and acidic residues" evidence="1">
    <location>
        <begin position="410"/>
        <end position="420"/>
    </location>
</feature>
<feature type="compositionally biased region" description="Acidic residues" evidence="1">
    <location>
        <begin position="157"/>
        <end position="176"/>
    </location>
</feature>
<dbReference type="RefSeq" id="XP_031920607.1">
    <property type="nucleotide sequence ID" value="XM_032073688.1"/>
</dbReference>
<dbReference type="EMBL" id="ML738003">
    <property type="protein sequence ID" value="KAE8357526.1"/>
    <property type="molecule type" value="Genomic_DNA"/>
</dbReference>
<evidence type="ECO:0000256" key="1">
    <source>
        <dbReference type="SAM" id="MobiDB-lite"/>
    </source>
</evidence>
<feature type="compositionally biased region" description="Basic and acidic residues" evidence="1">
    <location>
        <begin position="11"/>
        <end position="29"/>
    </location>
</feature>
<sequence length="751" mass="81804">MAPVAQSDIDMDSHTSDMASHDSQLRRQFSEPLHAHSTSTHSPSPSPMTTPRAKCAWCGKFFESSDDDPYSQNEALEEHIATMHPHIAKFSLYDGVADEEKEEAYDVDEQPEDGTVPTAPVSEADEAPEAEDDGLTEAADDDDDDDDGVHEGAEAMEGYDNENDQNDLDGPEAEGDGEGHEGESDLALFNQLHEFSRQEDSVSLDKRIHNLWNLHEISKFSGGFDETSANIRGTWMNVFDDPKRVKKRDTSELLVRPEPYKNSKSSRGEFLEISPLEDFLVQLRDPELRSSDELYAITENIASVLKVWQDEYLAIEKLCKHATRQNVKPTSDPRKLDRPEVYEDKKEAMLYGYKHETKEDKVRNQNPFVQGGFKPTPAQFRKMTAKAGPNNPNPDGWPTIMRFGVEHVPKFQNPPREEFVGKATRKRKAAELEAANKANETDEALNGTPAPTEEDSFVKRRTRTRRAGELDTQPAGSPAPSRGSVRGRGRGRGRGAARGMSRAGSEAPQPVAPVAPARSVGRGHGREVAASAGPLQSRPATAQLAPIEPAPSGDSATATPPSTQAGVAQDELLDPAEKARREKIANSKNPKRTEAMLNHWARFNREGRTRNPKRSKAQIEADRAAEAARKAAEPPKTVGKKKKSDSPVFGGPTRADAGLAPAPTMPGPGSLAPGPPGPHPQLAPMPPTRGSMAPYAPIDPRAVAPFPPAPHGPHGLQPPPPQPYHTPYPELYFPYGAAAAGLPPPGHTRPA</sequence>
<accession>A0A5N6ZKN8</accession>
<dbReference type="OrthoDB" id="4115400at2759"/>